<dbReference type="Proteomes" id="UP000076722">
    <property type="component" value="Unassembled WGS sequence"/>
</dbReference>
<organism evidence="1 2">
    <name type="scientific">Sistotremastrum niveocremeum HHB9708</name>
    <dbReference type="NCBI Taxonomy" id="1314777"/>
    <lineage>
        <taxon>Eukaryota</taxon>
        <taxon>Fungi</taxon>
        <taxon>Dikarya</taxon>
        <taxon>Basidiomycota</taxon>
        <taxon>Agaricomycotina</taxon>
        <taxon>Agaricomycetes</taxon>
        <taxon>Sistotremastrales</taxon>
        <taxon>Sistotremastraceae</taxon>
        <taxon>Sertulicium</taxon>
        <taxon>Sertulicium niveocremeum</taxon>
    </lineage>
</organism>
<reference evidence="1 2" key="1">
    <citation type="journal article" date="2016" name="Mol. Biol. Evol.">
        <title>Comparative Genomics of Early-Diverging Mushroom-Forming Fungi Provides Insights into the Origins of Lignocellulose Decay Capabilities.</title>
        <authorList>
            <person name="Nagy L.G."/>
            <person name="Riley R."/>
            <person name="Tritt A."/>
            <person name="Adam C."/>
            <person name="Daum C."/>
            <person name="Floudas D."/>
            <person name="Sun H."/>
            <person name="Yadav J.S."/>
            <person name="Pangilinan J."/>
            <person name="Larsson K.H."/>
            <person name="Matsuura K."/>
            <person name="Barry K."/>
            <person name="Labutti K."/>
            <person name="Kuo R."/>
            <person name="Ohm R.A."/>
            <person name="Bhattacharya S.S."/>
            <person name="Shirouzu T."/>
            <person name="Yoshinaga Y."/>
            <person name="Martin F.M."/>
            <person name="Grigoriev I.V."/>
            <person name="Hibbett D.S."/>
        </authorList>
    </citation>
    <scope>NUCLEOTIDE SEQUENCE [LARGE SCALE GENOMIC DNA]</scope>
    <source>
        <strain evidence="1 2">HHB9708</strain>
    </source>
</reference>
<gene>
    <name evidence="1" type="ORF">SISNIDRAFT_459061</name>
</gene>
<evidence type="ECO:0000313" key="1">
    <source>
        <dbReference type="EMBL" id="KZS89089.1"/>
    </source>
</evidence>
<sequence length="183" mass="20863">MAQEKVPHWQLVFTEAFRYFSSPAVYNDIFGISAIVDDYTLAQLVPELPTVFRREFLVSNVENKEDNPRLALTTIVVFHGFIRMDPTVLKERYDVSSELRQKIARALYESTKRHMGSLQPGNPGGGQDVDFIDNLKAAVLLIQASFKYYPKENMDMNTALGHAFESLCARMRPKKGEEVVWTA</sequence>
<keyword evidence="2" id="KW-1185">Reference proteome</keyword>
<proteinExistence type="predicted"/>
<dbReference type="AlphaFoldDB" id="A0A164PW59"/>
<dbReference type="EMBL" id="KV419430">
    <property type="protein sequence ID" value="KZS89089.1"/>
    <property type="molecule type" value="Genomic_DNA"/>
</dbReference>
<evidence type="ECO:0000313" key="2">
    <source>
        <dbReference type="Proteomes" id="UP000076722"/>
    </source>
</evidence>
<protein>
    <submittedName>
        <fullName evidence="1">Uncharacterized protein</fullName>
    </submittedName>
</protein>
<name>A0A164PW59_9AGAM</name>
<feature type="non-terminal residue" evidence="1">
    <location>
        <position position="183"/>
    </location>
</feature>
<accession>A0A164PW59</accession>